<accession>A0AAE9CY71</accession>
<keyword evidence="1" id="KW-1133">Transmembrane helix</keyword>
<gene>
    <name evidence="2" type="ORF">L3Y34_006690</name>
</gene>
<keyword evidence="1" id="KW-0472">Membrane</keyword>
<dbReference type="PANTHER" id="PTHR46000">
    <property type="entry name" value="SEVEN TM RECEPTOR-RELATED"/>
    <property type="match status" value="1"/>
</dbReference>
<dbReference type="PANTHER" id="PTHR46000:SF10">
    <property type="entry name" value="SEVEN TM RECEPTOR"/>
    <property type="match status" value="1"/>
</dbReference>
<sequence>MCHSYNGCYMYFALGCAFRFSKTISEISLLVHAGIYGSILTFLTIQFVYRACLLSKSKNNWVKCFDGWNLSYSIFYTLFISTIWASALNFASADSASDNYLRSVILKSYGVEITSVPYFSILAFNDENTLRWKNVPCVLILCTIMLFHYTIMIICGLYMYRKTSKYFKTSSTSLEKLQRQFFYALIYQTTAPTLLFHLPVSVAVLVPFFDFKFSYNSSIVLYELGAYPLADTLILLKVVTEYKLAYGRFLSGLAKTFLVCLGEDTPREDTKTSVRGLNISLKTL</sequence>
<keyword evidence="1" id="KW-0812">Transmembrane</keyword>
<dbReference type="KEGG" id="cbr:CBG_10408"/>
<dbReference type="Pfam" id="PF10326">
    <property type="entry name" value="7TM_GPCR_Str"/>
    <property type="match status" value="1"/>
</dbReference>
<name>A0AAE9CY71_CAEBR</name>
<protein>
    <submittedName>
        <fullName evidence="2">Uncharacterized protein</fullName>
    </submittedName>
</protein>
<reference evidence="2 3" key="1">
    <citation type="submission" date="2022-02" db="EMBL/GenBank/DDBJ databases">
        <title>Chromosome-level reference genomes for two strains of Caenorhabditis briggsae: an improved platform for comparative genomics.</title>
        <authorList>
            <person name="Stevens L."/>
            <person name="Andersen E.C."/>
        </authorList>
    </citation>
    <scope>NUCLEOTIDE SEQUENCE [LARGE SCALE GENOMIC DNA]</scope>
    <source>
        <strain evidence="2">QX1410_ONT</strain>
        <tissue evidence="2">Whole-organism</tissue>
    </source>
</reference>
<dbReference type="AlphaFoldDB" id="A0AAE9CY71"/>
<evidence type="ECO:0000256" key="1">
    <source>
        <dbReference type="SAM" id="Phobius"/>
    </source>
</evidence>
<proteinExistence type="predicted"/>
<feature type="transmembrane region" description="Helical" evidence="1">
    <location>
        <begin position="219"/>
        <end position="239"/>
    </location>
</feature>
<organism evidence="2 3">
    <name type="scientific">Caenorhabditis briggsae</name>
    <dbReference type="NCBI Taxonomy" id="6238"/>
    <lineage>
        <taxon>Eukaryota</taxon>
        <taxon>Metazoa</taxon>
        <taxon>Ecdysozoa</taxon>
        <taxon>Nematoda</taxon>
        <taxon>Chromadorea</taxon>
        <taxon>Rhabditida</taxon>
        <taxon>Rhabditina</taxon>
        <taxon>Rhabditomorpha</taxon>
        <taxon>Rhabditoidea</taxon>
        <taxon>Rhabditidae</taxon>
        <taxon>Peloderinae</taxon>
        <taxon>Caenorhabditis</taxon>
    </lineage>
</organism>
<feature type="transmembrane region" description="Helical" evidence="1">
    <location>
        <begin position="138"/>
        <end position="160"/>
    </location>
</feature>
<dbReference type="Proteomes" id="UP000827892">
    <property type="component" value="Chromosome V"/>
</dbReference>
<dbReference type="EMBL" id="CP090895">
    <property type="protein sequence ID" value="ULT87098.1"/>
    <property type="molecule type" value="Genomic_DNA"/>
</dbReference>
<feature type="transmembrane region" description="Helical" evidence="1">
    <location>
        <begin position="181"/>
        <end position="207"/>
    </location>
</feature>
<dbReference type="OMA" id="TIQFVYR"/>
<evidence type="ECO:0000313" key="2">
    <source>
        <dbReference type="EMBL" id="ULT87098.1"/>
    </source>
</evidence>
<dbReference type="InterPro" id="IPR019428">
    <property type="entry name" value="7TM_GPCR_serpentine_rcpt_Str"/>
</dbReference>
<evidence type="ECO:0000313" key="3">
    <source>
        <dbReference type="Proteomes" id="UP000827892"/>
    </source>
</evidence>
<feature type="transmembrane region" description="Helical" evidence="1">
    <location>
        <begin position="70"/>
        <end position="91"/>
    </location>
</feature>
<feature type="transmembrane region" description="Helical" evidence="1">
    <location>
        <begin position="29"/>
        <end position="49"/>
    </location>
</feature>